<proteinExistence type="predicted"/>
<reference evidence="3" key="1">
    <citation type="journal article" date="2019" name="Int. J. Syst. Evol. Microbiol.">
        <title>The Global Catalogue of Microorganisms (GCM) 10K type strain sequencing project: providing services to taxonomists for standard genome sequencing and annotation.</title>
        <authorList>
            <consortium name="The Broad Institute Genomics Platform"/>
            <consortium name="The Broad Institute Genome Sequencing Center for Infectious Disease"/>
            <person name="Wu L."/>
            <person name="Ma J."/>
        </authorList>
    </citation>
    <scope>NUCLEOTIDE SEQUENCE [LARGE SCALE GENOMIC DNA]</scope>
    <source>
        <strain evidence="3">CCUG 42722</strain>
    </source>
</reference>
<keyword evidence="1" id="KW-1133">Transmembrane helix</keyword>
<name>A0ABV9HJH3_9MICO</name>
<comment type="caution">
    <text evidence="2">The sequence shown here is derived from an EMBL/GenBank/DDBJ whole genome shotgun (WGS) entry which is preliminary data.</text>
</comment>
<keyword evidence="3" id="KW-1185">Reference proteome</keyword>
<protein>
    <recommendedName>
        <fullName evidence="4">Secretion/DNA translocation related CpaE-like protein</fullName>
    </recommendedName>
</protein>
<evidence type="ECO:0000313" key="2">
    <source>
        <dbReference type="EMBL" id="MFC4629449.1"/>
    </source>
</evidence>
<dbReference type="EMBL" id="JBHSFI010000004">
    <property type="protein sequence ID" value="MFC4629449.1"/>
    <property type="molecule type" value="Genomic_DNA"/>
</dbReference>
<keyword evidence="1" id="KW-0812">Transmembrane</keyword>
<organism evidence="2 3">
    <name type="scientific">Promicromonospora alba</name>
    <dbReference type="NCBI Taxonomy" id="1616110"/>
    <lineage>
        <taxon>Bacteria</taxon>
        <taxon>Bacillati</taxon>
        <taxon>Actinomycetota</taxon>
        <taxon>Actinomycetes</taxon>
        <taxon>Micrococcales</taxon>
        <taxon>Promicromonosporaceae</taxon>
        <taxon>Promicromonospora</taxon>
    </lineage>
</organism>
<accession>A0ABV9HJH3</accession>
<keyword evidence="1" id="KW-0472">Membrane</keyword>
<evidence type="ECO:0000256" key="1">
    <source>
        <dbReference type="SAM" id="Phobius"/>
    </source>
</evidence>
<dbReference type="Proteomes" id="UP001596011">
    <property type="component" value="Unassembled WGS sequence"/>
</dbReference>
<sequence length="211" mass="21370">MTARPDDLAAQQWLAADLGPRTARVVVAGVAGGVGTTTLAALVARVVARARPGRVALVDHTGGTLAERAGNPPGAWAWAAPSTAQVSVECAGATALLPGETPSRAPGAVPLVVAPWHPEGLRLAQRAAAGLPGALLVAIDTTWLHRRARQVPDDLGLPYDVALTAPGAVRDDLLGAPARDAVLAVAVEALARAYAAGSRTDRSPLVSGPIR</sequence>
<feature type="transmembrane region" description="Helical" evidence="1">
    <location>
        <begin position="23"/>
        <end position="44"/>
    </location>
</feature>
<evidence type="ECO:0008006" key="4">
    <source>
        <dbReference type="Google" id="ProtNLM"/>
    </source>
</evidence>
<evidence type="ECO:0000313" key="3">
    <source>
        <dbReference type="Proteomes" id="UP001596011"/>
    </source>
</evidence>
<gene>
    <name evidence="2" type="ORF">ACFO6V_14485</name>
</gene>
<dbReference type="RefSeq" id="WP_377136491.1">
    <property type="nucleotide sequence ID" value="NZ_JBHSFI010000004.1"/>
</dbReference>